<dbReference type="SUPFAM" id="SSF48452">
    <property type="entry name" value="TPR-like"/>
    <property type="match status" value="1"/>
</dbReference>
<dbReference type="CDD" id="cd00093">
    <property type="entry name" value="HTH_XRE"/>
    <property type="match status" value="1"/>
</dbReference>
<dbReference type="PROSITE" id="PS50005">
    <property type="entry name" value="TPR"/>
    <property type="match status" value="1"/>
</dbReference>
<dbReference type="STRING" id="47500.AF333_02010"/>
<keyword evidence="4" id="KW-0238">DNA-binding</keyword>
<evidence type="ECO:0000259" key="2">
    <source>
        <dbReference type="PROSITE" id="PS50943"/>
    </source>
</evidence>
<dbReference type="SMART" id="SM00028">
    <property type="entry name" value="TPR"/>
    <property type="match status" value="3"/>
</dbReference>
<dbReference type="SUPFAM" id="SSF47413">
    <property type="entry name" value="lambda repressor-like DNA-binding domains"/>
    <property type="match status" value="1"/>
</dbReference>
<keyword evidence="5" id="KW-1185">Reference proteome</keyword>
<organism evidence="3 5">
    <name type="scientific">Aneurinibacillus migulanus</name>
    <name type="common">Bacillus migulanus</name>
    <dbReference type="NCBI Taxonomy" id="47500"/>
    <lineage>
        <taxon>Bacteria</taxon>
        <taxon>Bacillati</taxon>
        <taxon>Bacillota</taxon>
        <taxon>Bacilli</taxon>
        <taxon>Bacillales</taxon>
        <taxon>Paenibacillaceae</taxon>
        <taxon>Aneurinibacillus group</taxon>
        <taxon>Aneurinibacillus</taxon>
    </lineage>
</organism>
<feature type="repeat" description="TPR" evidence="1">
    <location>
        <begin position="156"/>
        <end position="189"/>
    </location>
</feature>
<evidence type="ECO:0000313" key="4">
    <source>
        <dbReference type="EMBL" id="SDK52279.1"/>
    </source>
</evidence>
<gene>
    <name evidence="3" type="ORF">AF333_02010</name>
    <name evidence="4" type="ORF">SAMN04487909_1653</name>
</gene>
<name>A0A0D1XL80_ANEMI</name>
<dbReference type="RefSeq" id="WP_043066496.1">
    <property type="nucleotide sequence ID" value="NZ_BJOA01000325.1"/>
</dbReference>
<dbReference type="OrthoDB" id="1863321at2"/>
<dbReference type="Gene3D" id="1.25.40.10">
    <property type="entry name" value="Tetratricopeptide repeat domain"/>
    <property type="match status" value="1"/>
</dbReference>
<evidence type="ECO:0000256" key="1">
    <source>
        <dbReference type="PROSITE-ProRule" id="PRU00339"/>
    </source>
</evidence>
<keyword evidence="1" id="KW-0802">TPR repeat</keyword>
<dbReference type="InterPro" id="IPR001387">
    <property type="entry name" value="Cro/C1-type_HTH"/>
</dbReference>
<dbReference type="Proteomes" id="UP000037269">
    <property type="component" value="Unassembled WGS sequence"/>
</dbReference>
<dbReference type="SMART" id="SM00530">
    <property type="entry name" value="HTH_XRE"/>
    <property type="match status" value="1"/>
</dbReference>
<evidence type="ECO:0000313" key="5">
    <source>
        <dbReference type="Proteomes" id="UP000037269"/>
    </source>
</evidence>
<reference evidence="4 6" key="2">
    <citation type="submission" date="2016-10" db="EMBL/GenBank/DDBJ databases">
        <authorList>
            <person name="de Groot N.N."/>
        </authorList>
    </citation>
    <scope>NUCLEOTIDE SEQUENCE [LARGE SCALE GENOMIC DNA]</scope>
    <source>
        <strain evidence="4 6">DSM 2895</strain>
    </source>
</reference>
<dbReference type="PROSITE" id="PS50293">
    <property type="entry name" value="TPR_REGION"/>
    <property type="match status" value="1"/>
</dbReference>
<dbReference type="Proteomes" id="UP000182836">
    <property type="component" value="Unassembled WGS sequence"/>
</dbReference>
<evidence type="ECO:0000313" key="6">
    <source>
        <dbReference type="Proteomes" id="UP000182836"/>
    </source>
</evidence>
<feature type="domain" description="HTH cro/C1-type" evidence="2">
    <location>
        <begin position="10"/>
        <end position="63"/>
    </location>
</feature>
<protein>
    <submittedName>
        <fullName evidence="4">DNA-binding transcriptional regulator, XRE-family HTH domain</fullName>
    </submittedName>
</protein>
<dbReference type="InterPro" id="IPR010982">
    <property type="entry name" value="Lambda_DNA-bd_dom_sf"/>
</dbReference>
<evidence type="ECO:0000313" key="3">
    <source>
        <dbReference type="EMBL" id="KON94445.1"/>
    </source>
</evidence>
<dbReference type="GeneID" id="42303986"/>
<sequence>MSIQRIGEVVREIRKYLNISQTELAKGICTQALISKIEKGEVIPSAEILYYIAKRLGITLDYFFDRMENPQFTYVQEFFYQIRKLIRERNYEEVSLLIKAERNNPIFRNRENRQFLSWHEGICAYYLEHNLRKSMEFLYEALDLAVSMENYTEKEIEILNSIGIIYSEEGRYKEALEIFSRAIRHMNGITFVQDYTIYLRLFYNYAKVLTQLEDYKLSLQYCDKGLMLCLQHEYLYLFGELHYQKAENLLCLRHMEQALDFFHKSLMIFELQQNHTFVEYVKKRLQEIEQEHRA</sequence>
<dbReference type="Pfam" id="PF18768">
    <property type="entry name" value="RNPP_C"/>
    <property type="match status" value="1"/>
</dbReference>
<dbReference type="GO" id="GO:0003677">
    <property type="term" value="F:DNA binding"/>
    <property type="evidence" value="ECO:0007669"/>
    <property type="project" value="UniProtKB-KW"/>
</dbReference>
<dbReference type="Pfam" id="PF01381">
    <property type="entry name" value="HTH_3"/>
    <property type="match status" value="1"/>
</dbReference>
<dbReference type="PANTHER" id="PTHR37038">
    <property type="entry name" value="TRANSCRIPTIONAL REGULATOR-RELATED"/>
    <property type="match status" value="1"/>
</dbReference>
<proteinExistence type="predicted"/>
<dbReference type="AlphaFoldDB" id="A0A0D1XL80"/>
<dbReference type="EMBL" id="LGUG01000004">
    <property type="protein sequence ID" value="KON94445.1"/>
    <property type="molecule type" value="Genomic_DNA"/>
</dbReference>
<dbReference type="EMBL" id="FNED01000065">
    <property type="protein sequence ID" value="SDK52279.1"/>
    <property type="molecule type" value="Genomic_DNA"/>
</dbReference>
<accession>A0A0D1XL80</accession>
<dbReference type="InterPro" id="IPR019734">
    <property type="entry name" value="TPR_rpt"/>
</dbReference>
<dbReference type="PROSITE" id="PS50943">
    <property type="entry name" value="HTH_CROC1"/>
    <property type="match status" value="1"/>
</dbReference>
<dbReference type="InterPro" id="IPR053163">
    <property type="entry name" value="HTH-type_regulator_Rgg"/>
</dbReference>
<dbReference type="InterPro" id="IPR041315">
    <property type="entry name" value="PlcR_TPR"/>
</dbReference>
<reference evidence="3 5" key="1">
    <citation type="submission" date="2015-07" db="EMBL/GenBank/DDBJ databases">
        <title>Fjat-14205 dsm 2895.</title>
        <authorList>
            <person name="Liu B."/>
            <person name="Wang J."/>
            <person name="Zhu Y."/>
            <person name="Liu G."/>
            <person name="Chen Q."/>
            <person name="Chen Z."/>
            <person name="Lan J."/>
            <person name="Che J."/>
            <person name="Ge C."/>
            <person name="Shi H."/>
            <person name="Pan Z."/>
            <person name="Liu X."/>
        </authorList>
    </citation>
    <scope>NUCLEOTIDE SEQUENCE [LARGE SCALE GENOMIC DNA]</scope>
    <source>
        <strain evidence="3 5">DSM 2895</strain>
    </source>
</reference>
<dbReference type="InterPro" id="IPR011990">
    <property type="entry name" value="TPR-like_helical_dom_sf"/>
</dbReference>
<dbReference type="PATRIC" id="fig|47500.12.peg.578"/>
<dbReference type="PANTHER" id="PTHR37038:SF14">
    <property type="entry name" value="TRANSCRIPTIONAL ACTIVATOR"/>
    <property type="match status" value="1"/>
</dbReference>